<dbReference type="AlphaFoldDB" id="A0AAV6HWP9"/>
<evidence type="ECO:0000256" key="2">
    <source>
        <dbReference type="ARBA" id="ARBA00022734"/>
    </source>
</evidence>
<dbReference type="Gene3D" id="2.100.10.30">
    <property type="entry name" value="Jacalin-like lectin domain"/>
    <property type="match status" value="2"/>
</dbReference>
<evidence type="ECO:0000259" key="6">
    <source>
        <dbReference type="PROSITE" id="PS51752"/>
    </source>
</evidence>
<dbReference type="PROSITE" id="PS51752">
    <property type="entry name" value="JACALIN_LECTIN"/>
    <property type="match status" value="1"/>
</dbReference>
<dbReference type="InterPro" id="IPR001229">
    <property type="entry name" value="Jacalin-like_lectin_dom"/>
</dbReference>
<dbReference type="CDD" id="cd09612">
    <property type="entry name" value="Jacalin"/>
    <property type="match status" value="1"/>
</dbReference>
<feature type="coiled-coil region" evidence="4">
    <location>
        <begin position="64"/>
        <end position="112"/>
    </location>
</feature>
<dbReference type="GO" id="GO:0030246">
    <property type="term" value="F:carbohydrate binding"/>
    <property type="evidence" value="ECO:0007669"/>
    <property type="project" value="UniProtKB-KW"/>
</dbReference>
<proteinExistence type="inferred from homology"/>
<evidence type="ECO:0000256" key="1">
    <source>
        <dbReference type="ARBA" id="ARBA00006568"/>
    </source>
</evidence>
<gene>
    <name evidence="7" type="ORF">RHGRI_033199</name>
</gene>
<keyword evidence="3" id="KW-0677">Repeat</keyword>
<keyword evidence="2" id="KW-0430">Lectin</keyword>
<feature type="chain" id="PRO_5043406113" description="Jacalin-type lectin domain-containing protein" evidence="5">
    <location>
        <begin position="21"/>
        <end position="302"/>
    </location>
</feature>
<feature type="domain" description="Jacalin-type lectin" evidence="6">
    <location>
        <begin position="113"/>
        <end position="260"/>
    </location>
</feature>
<dbReference type="Pfam" id="PF01419">
    <property type="entry name" value="Jacalin"/>
    <property type="match status" value="2"/>
</dbReference>
<dbReference type="Proteomes" id="UP000823749">
    <property type="component" value="Chromosome 12"/>
</dbReference>
<feature type="signal peptide" evidence="5">
    <location>
        <begin position="1"/>
        <end position="20"/>
    </location>
</feature>
<dbReference type="SUPFAM" id="SSF51101">
    <property type="entry name" value="Mannose-binding lectins"/>
    <property type="match status" value="2"/>
</dbReference>
<accession>A0AAV6HWP9</accession>
<sequence>MEIWEFLMWVVPAVVSVIQAIRQPIVEDVIHRSIDALCGFVSRELGRLWRQKKPEAAPVLLDQGRALKIDIKELKTEIKELKNEIKELEAKNEALRKRNEVMEKRARLLVKEGIPRGPWGGNVGAYWAYKSDIAPIMQITLRYGSVIDSISIKSKSCDGNVIGSSQRFGGPYGHNSVTFRIDSSIEQLSSISLTYGHFNGERTIASLCFYSNQDTYGPFGSVQDPDDPPVSIPIEDDVVLAGFHGRAGNYLNAIGKRKYAPFGGNKIGTYFSSTLSSGKAVGFFFGRSGSYLPAIGVHMDYL</sequence>
<keyword evidence="5" id="KW-0732">Signal</keyword>
<evidence type="ECO:0000256" key="4">
    <source>
        <dbReference type="SAM" id="Coils"/>
    </source>
</evidence>
<comment type="caution">
    <text evidence="7">The sequence shown here is derived from an EMBL/GenBank/DDBJ whole genome shotgun (WGS) entry which is preliminary data.</text>
</comment>
<evidence type="ECO:0000313" key="7">
    <source>
        <dbReference type="EMBL" id="KAG5520537.1"/>
    </source>
</evidence>
<dbReference type="PANTHER" id="PTHR47293:SF66">
    <property type="entry name" value="JACALIN-RELATED LECTIN 11-RELATED"/>
    <property type="match status" value="1"/>
</dbReference>
<dbReference type="InterPro" id="IPR033734">
    <property type="entry name" value="Jacalin-like_lectin_dom_plant"/>
</dbReference>
<keyword evidence="4" id="KW-0175">Coiled coil</keyword>
<keyword evidence="8" id="KW-1185">Reference proteome</keyword>
<evidence type="ECO:0000256" key="5">
    <source>
        <dbReference type="SAM" id="SignalP"/>
    </source>
</evidence>
<evidence type="ECO:0000313" key="8">
    <source>
        <dbReference type="Proteomes" id="UP000823749"/>
    </source>
</evidence>
<protein>
    <recommendedName>
        <fullName evidence="6">Jacalin-type lectin domain-containing protein</fullName>
    </recommendedName>
</protein>
<dbReference type="SMART" id="SM00915">
    <property type="entry name" value="Jacalin"/>
    <property type="match status" value="1"/>
</dbReference>
<comment type="similarity">
    <text evidence="1">Belongs to the jacalin lectin family.</text>
</comment>
<dbReference type="PANTHER" id="PTHR47293">
    <property type="entry name" value="JACALIN-RELATED LECTIN 3"/>
    <property type="match status" value="1"/>
</dbReference>
<dbReference type="InterPro" id="IPR036404">
    <property type="entry name" value="Jacalin-like_lectin_dom_sf"/>
</dbReference>
<reference evidence="7" key="1">
    <citation type="submission" date="2020-08" db="EMBL/GenBank/DDBJ databases">
        <title>Plant Genome Project.</title>
        <authorList>
            <person name="Zhang R.-G."/>
        </authorList>
    </citation>
    <scope>NUCLEOTIDE SEQUENCE</scope>
    <source>
        <strain evidence="7">WSP0</strain>
        <tissue evidence="7">Leaf</tissue>
    </source>
</reference>
<evidence type="ECO:0000256" key="3">
    <source>
        <dbReference type="ARBA" id="ARBA00022737"/>
    </source>
</evidence>
<organism evidence="7 8">
    <name type="scientific">Rhododendron griersonianum</name>
    <dbReference type="NCBI Taxonomy" id="479676"/>
    <lineage>
        <taxon>Eukaryota</taxon>
        <taxon>Viridiplantae</taxon>
        <taxon>Streptophyta</taxon>
        <taxon>Embryophyta</taxon>
        <taxon>Tracheophyta</taxon>
        <taxon>Spermatophyta</taxon>
        <taxon>Magnoliopsida</taxon>
        <taxon>eudicotyledons</taxon>
        <taxon>Gunneridae</taxon>
        <taxon>Pentapetalae</taxon>
        <taxon>asterids</taxon>
        <taxon>Ericales</taxon>
        <taxon>Ericaceae</taxon>
        <taxon>Ericoideae</taxon>
        <taxon>Rhodoreae</taxon>
        <taxon>Rhododendron</taxon>
    </lineage>
</organism>
<name>A0AAV6HWP9_9ERIC</name>
<dbReference type="EMBL" id="JACTNZ010000012">
    <property type="protein sequence ID" value="KAG5520537.1"/>
    <property type="molecule type" value="Genomic_DNA"/>
</dbReference>
<dbReference type="CDD" id="cd14686">
    <property type="entry name" value="bZIP"/>
    <property type="match status" value="1"/>
</dbReference>